<protein>
    <recommendedName>
        <fullName evidence="5">Right handed beta helix domain-containing protein</fullName>
    </recommendedName>
</protein>
<proteinExistence type="predicted"/>
<evidence type="ECO:0008006" key="5">
    <source>
        <dbReference type="Google" id="ProtNLM"/>
    </source>
</evidence>
<dbReference type="OrthoDB" id="9796689at2"/>
<accession>I0IHX7</accession>
<dbReference type="EMBL" id="AP012338">
    <property type="protein sequence ID" value="BAM04865.1"/>
    <property type="molecule type" value="Genomic_DNA"/>
</dbReference>
<dbReference type="InterPro" id="IPR011050">
    <property type="entry name" value="Pectin_lyase_fold/virulence"/>
</dbReference>
<dbReference type="eggNOG" id="ENOG5033I7K">
    <property type="taxonomic scope" value="Bacteria"/>
</dbReference>
<evidence type="ECO:0000256" key="2">
    <source>
        <dbReference type="SAM" id="SignalP"/>
    </source>
</evidence>
<evidence type="ECO:0000256" key="1">
    <source>
        <dbReference type="SAM" id="MobiDB-lite"/>
    </source>
</evidence>
<dbReference type="AlphaFoldDB" id="I0IHX7"/>
<dbReference type="InterPro" id="IPR012334">
    <property type="entry name" value="Pectin_lyas_fold"/>
</dbReference>
<dbReference type="STRING" id="1142394.PSMK_27060"/>
<dbReference type="Gene3D" id="2.160.20.10">
    <property type="entry name" value="Single-stranded right-handed beta-helix, Pectin lyase-like"/>
    <property type="match status" value="1"/>
</dbReference>
<feature type="region of interest" description="Disordered" evidence="1">
    <location>
        <begin position="332"/>
        <end position="476"/>
    </location>
</feature>
<feature type="region of interest" description="Disordered" evidence="1">
    <location>
        <begin position="256"/>
        <end position="318"/>
    </location>
</feature>
<name>I0IHX7_PHYMF</name>
<sequence>MPLAPTRRSVGALRLALCLSLPLAGLAAGQAAGPAAPADAPASAEAGSSVAPVLRFVGVPGGGAAAAHTPLGVRGVEGVTGLAAVLENAAGETVATGLGGSVAVLMTGPPEARRPWTPAGASPGAYTLRASASTAAGETVREAVGFRLAPAASAAPAAAPFAAAFGASEPQRRRLGDSEPIELVVTGAPAPGEDVLVVAWDPQRLEMREDFAQVLDGPPWWIEGERLARLAPGVVELQLMQRRDGEVLGVARHPLEVAAEEDPAGETPAAEAAEEPAPRPLELSESLGAPGVADSRVTPRVASDASGEGDGGAASAAGSAAAPAAAPAAAAAPPAVARADRPQPATRPAPASAIRQPGGAATPPAAPAPGAPVASAGPGTPAPALDPGFAVATPEPAPAPVAGETPQPASDPAPEPAPAAKPAPKAPGVVNAAKPISPRPTPPSAAPKPTPPSAAPKPTPSRPSPRPGAGRSDAGFTSFPVARDARLVYVSSSAGSDRNDGLSPQRPLARIESGKSLLRDGFPDRLLIRAGDVFDGPFGFWDKSGRSESQPMIVSTYGEGDRPVFLCGLETGLLSHTGNGVSHVVFQGFELLAQTRVPGSRDFRREDTSEFRYGVIWRQTGGNILFEDLKISHFSVNMELKAFDDVDRGKQAELQRQRDGEHGLADLTINRCILTDAYSAGGHAQGLFTSGLTGLVVRDSVFDHNGWNAQVPGAVRTMFNHNLYNYFTLNAPVTLEGNIITRAASHGAQVRPGGNVRNNFFARNALALMVCDAPTEVAANVILESDDIDSSANGGRGLGIEAKSVERLLVRDNIIARKVGSGTHLAAIRVEEKEDVWHDWMGNFDLRAVVKDNIIYQWKMSDRWEAIQVVDEINAPEVSGNVVVDSGESRPFDGPAFTDEGAGVESYLGGHDERGGLDRFLELARERPRGTWDSRWTATGINSHIRQGFSFVPFD</sequence>
<dbReference type="SUPFAM" id="SSF51126">
    <property type="entry name" value="Pectin lyase-like"/>
    <property type="match status" value="1"/>
</dbReference>
<reference evidence="3 4" key="1">
    <citation type="submission" date="2012-02" db="EMBL/GenBank/DDBJ databases">
        <title>Complete genome sequence of Phycisphaera mikurensis NBRC 102666.</title>
        <authorList>
            <person name="Ankai A."/>
            <person name="Hosoyama A."/>
            <person name="Terui Y."/>
            <person name="Sekine M."/>
            <person name="Fukai R."/>
            <person name="Kato Y."/>
            <person name="Nakamura S."/>
            <person name="Yamada-Narita S."/>
            <person name="Kawakoshi A."/>
            <person name="Fukunaga Y."/>
            <person name="Yamazaki S."/>
            <person name="Fujita N."/>
        </authorList>
    </citation>
    <scope>NUCLEOTIDE SEQUENCE [LARGE SCALE GENOMIC DNA]</scope>
    <source>
        <strain evidence="4">NBRC 102666 / KCTC 22515 / FYK2301M01</strain>
    </source>
</reference>
<gene>
    <name evidence="3" type="ordered locus">PSMK_27060</name>
</gene>
<keyword evidence="2" id="KW-0732">Signal</keyword>
<dbReference type="RefSeq" id="WP_014438078.1">
    <property type="nucleotide sequence ID" value="NC_017080.1"/>
</dbReference>
<dbReference type="Proteomes" id="UP000007881">
    <property type="component" value="Chromosome"/>
</dbReference>
<feature type="compositionally biased region" description="Low complexity" evidence="1">
    <location>
        <begin position="371"/>
        <end position="383"/>
    </location>
</feature>
<evidence type="ECO:0000313" key="3">
    <source>
        <dbReference type="EMBL" id="BAM04865.1"/>
    </source>
</evidence>
<feature type="chain" id="PRO_5003629765" description="Right handed beta helix domain-containing protein" evidence="2">
    <location>
        <begin position="28"/>
        <end position="955"/>
    </location>
</feature>
<evidence type="ECO:0000313" key="4">
    <source>
        <dbReference type="Proteomes" id="UP000007881"/>
    </source>
</evidence>
<feature type="compositionally biased region" description="Low complexity" evidence="1">
    <location>
        <begin position="390"/>
        <end position="408"/>
    </location>
</feature>
<feature type="compositionally biased region" description="Low complexity" evidence="1">
    <location>
        <begin position="426"/>
        <end position="436"/>
    </location>
</feature>
<feature type="signal peptide" evidence="2">
    <location>
        <begin position="1"/>
        <end position="27"/>
    </location>
</feature>
<keyword evidence="4" id="KW-1185">Reference proteome</keyword>
<dbReference type="KEGG" id="phm:PSMK_27060"/>
<feature type="compositionally biased region" description="Pro residues" evidence="1">
    <location>
        <begin position="409"/>
        <end position="425"/>
    </location>
</feature>
<organism evidence="3 4">
    <name type="scientific">Phycisphaera mikurensis (strain NBRC 102666 / KCTC 22515 / FYK2301M01)</name>
    <dbReference type="NCBI Taxonomy" id="1142394"/>
    <lineage>
        <taxon>Bacteria</taxon>
        <taxon>Pseudomonadati</taxon>
        <taxon>Planctomycetota</taxon>
        <taxon>Phycisphaerae</taxon>
        <taxon>Phycisphaerales</taxon>
        <taxon>Phycisphaeraceae</taxon>
        <taxon>Phycisphaera</taxon>
    </lineage>
</organism>
<dbReference type="HOGENOM" id="CLU_308787_0_0_0"/>
<dbReference type="PRINTS" id="PR01217">
    <property type="entry name" value="PRICHEXTENSN"/>
</dbReference>
<feature type="compositionally biased region" description="Pro residues" evidence="1">
    <location>
        <begin position="437"/>
        <end position="466"/>
    </location>
</feature>